<feature type="region of interest" description="Disordered" evidence="1">
    <location>
        <begin position="135"/>
        <end position="180"/>
    </location>
</feature>
<evidence type="ECO:0000256" key="1">
    <source>
        <dbReference type="SAM" id="MobiDB-lite"/>
    </source>
</evidence>
<dbReference type="Proteomes" id="UP000250140">
    <property type="component" value="Unassembled WGS sequence"/>
</dbReference>
<sequence length="180" mass="20045">MCVQSSSTNGSPGPLYKAIWVQYRYSQNHVTEVLTSLYGLPDRCSIGYNTWREKKILPPTYDNVNEGSIIIAIGYSRPTKLGPGSFWDDGNWYLSPMYHLCEYDEMLENASSAEESVRIARDMADRTARFWDEPRPIAMDLDSQPEAMSLNSDPQPGIPSSDSDLSNSSSDGTGSESPDQ</sequence>
<dbReference type="AlphaFoldDB" id="A0A8E2ESS0"/>
<reference evidence="2 3" key="1">
    <citation type="journal article" date="2016" name="Nat. Commun.">
        <title>Ectomycorrhizal ecology is imprinted in the genome of the dominant symbiotic fungus Cenococcum geophilum.</title>
        <authorList>
            <consortium name="DOE Joint Genome Institute"/>
            <person name="Peter M."/>
            <person name="Kohler A."/>
            <person name="Ohm R.A."/>
            <person name="Kuo A."/>
            <person name="Krutzmann J."/>
            <person name="Morin E."/>
            <person name="Arend M."/>
            <person name="Barry K.W."/>
            <person name="Binder M."/>
            <person name="Choi C."/>
            <person name="Clum A."/>
            <person name="Copeland A."/>
            <person name="Grisel N."/>
            <person name="Haridas S."/>
            <person name="Kipfer T."/>
            <person name="LaButti K."/>
            <person name="Lindquist E."/>
            <person name="Lipzen A."/>
            <person name="Maire R."/>
            <person name="Meier B."/>
            <person name="Mihaltcheva S."/>
            <person name="Molinier V."/>
            <person name="Murat C."/>
            <person name="Poggeler S."/>
            <person name="Quandt C.A."/>
            <person name="Sperisen C."/>
            <person name="Tritt A."/>
            <person name="Tisserant E."/>
            <person name="Crous P.W."/>
            <person name="Henrissat B."/>
            <person name="Nehls U."/>
            <person name="Egli S."/>
            <person name="Spatafora J.W."/>
            <person name="Grigoriev I.V."/>
            <person name="Martin F.M."/>
        </authorList>
    </citation>
    <scope>NUCLEOTIDE SEQUENCE [LARGE SCALE GENOMIC DNA]</scope>
    <source>
        <strain evidence="2 3">CBS 207.34</strain>
    </source>
</reference>
<organism evidence="2 3">
    <name type="scientific">Glonium stellatum</name>
    <dbReference type="NCBI Taxonomy" id="574774"/>
    <lineage>
        <taxon>Eukaryota</taxon>
        <taxon>Fungi</taxon>
        <taxon>Dikarya</taxon>
        <taxon>Ascomycota</taxon>
        <taxon>Pezizomycotina</taxon>
        <taxon>Dothideomycetes</taxon>
        <taxon>Pleosporomycetidae</taxon>
        <taxon>Gloniales</taxon>
        <taxon>Gloniaceae</taxon>
        <taxon>Glonium</taxon>
    </lineage>
</organism>
<dbReference type="EMBL" id="KV750697">
    <property type="protein sequence ID" value="OCL03688.1"/>
    <property type="molecule type" value="Genomic_DNA"/>
</dbReference>
<protein>
    <submittedName>
        <fullName evidence="2">Uncharacterized protein</fullName>
    </submittedName>
</protein>
<feature type="compositionally biased region" description="Low complexity" evidence="1">
    <location>
        <begin position="160"/>
        <end position="180"/>
    </location>
</feature>
<proteinExistence type="predicted"/>
<keyword evidence="3" id="KW-1185">Reference proteome</keyword>
<gene>
    <name evidence="2" type="ORF">AOQ84DRAFT_392071</name>
</gene>
<name>A0A8E2ESS0_9PEZI</name>
<accession>A0A8E2ESS0</accession>
<evidence type="ECO:0000313" key="3">
    <source>
        <dbReference type="Proteomes" id="UP000250140"/>
    </source>
</evidence>
<evidence type="ECO:0000313" key="2">
    <source>
        <dbReference type="EMBL" id="OCL03688.1"/>
    </source>
</evidence>